<proteinExistence type="predicted"/>
<accession>A0A498IZ77</accession>
<feature type="region of interest" description="Disordered" evidence="1">
    <location>
        <begin position="1"/>
        <end position="93"/>
    </location>
</feature>
<reference evidence="2 3" key="1">
    <citation type="submission" date="2018-10" db="EMBL/GenBank/DDBJ databases">
        <title>A high-quality apple genome assembly.</title>
        <authorList>
            <person name="Hu J."/>
        </authorList>
    </citation>
    <scope>NUCLEOTIDE SEQUENCE [LARGE SCALE GENOMIC DNA]</scope>
    <source>
        <strain evidence="3">cv. HFTH1</strain>
        <tissue evidence="2">Young leaf</tissue>
    </source>
</reference>
<feature type="compositionally biased region" description="Acidic residues" evidence="1">
    <location>
        <begin position="45"/>
        <end position="66"/>
    </location>
</feature>
<dbReference type="EMBL" id="RDQH01000335">
    <property type="protein sequence ID" value="RXH88570.1"/>
    <property type="molecule type" value="Genomic_DNA"/>
</dbReference>
<organism evidence="2 3">
    <name type="scientific">Malus domestica</name>
    <name type="common">Apple</name>
    <name type="synonym">Pyrus malus</name>
    <dbReference type="NCBI Taxonomy" id="3750"/>
    <lineage>
        <taxon>Eukaryota</taxon>
        <taxon>Viridiplantae</taxon>
        <taxon>Streptophyta</taxon>
        <taxon>Embryophyta</taxon>
        <taxon>Tracheophyta</taxon>
        <taxon>Spermatophyta</taxon>
        <taxon>Magnoliopsida</taxon>
        <taxon>eudicotyledons</taxon>
        <taxon>Gunneridae</taxon>
        <taxon>Pentapetalae</taxon>
        <taxon>rosids</taxon>
        <taxon>fabids</taxon>
        <taxon>Rosales</taxon>
        <taxon>Rosaceae</taxon>
        <taxon>Amygdaloideae</taxon>
        <taxon>Maleae</taxon>
        <taxon>Malus</taxon>
    </lineage>
</organism>
<sequence>MGVRRKVSSKPVWWDHQQSYGSSQRQKLPARGGVPYPRPVGTDYAYDEEEDETDDDEELGEEEEDNNGQNGYPSVHKVPHPLAATPSAPRHSIGGQNRLIDWIECETFVLQDAWGDPFLQRGKKVFALRSGKRLQRKYQRCPRLKG</sequence>
<gene>
    <name evidence="2" type="ORF">DVH24_000169</name>
</gene>
<protein>
    <submittedName>
        <fullName evidence="2">Uncharacterized protein</fullName>
    </submittedName>
</protein>
<comment type="caution">
    <text evidence="2">The sequence shown here is derived from an EMBL/GenBank/DDBJ whole genome shotgun (WGS) entry which is preliminary data.</text>
</comment>
<name>A0A498IZ77_MALDO</name>
<keyword evidence="3" id="KW-1185">Reference proteome</keyword>
<dbReference type="AlphaFoldDB" id="A0A498IZ77"/>
<feature type="compositionally biased region" description="Polar residues" evidence="1">
    <location>
        <begin position="16"/>
        <end position="26"/>
    </location>
</feature>
<dbReference type="Proteomes" id="UP000290289">
    <property type="component" value="Chromosome 9"/>
</dbReference>
<evidence type="ECO:0000313" key="3">
    <source>
        <dbReference type="Proteomes" id="UP000290289"/>
    </source>
</evidence>
<evidence type="ECO:0000313" key="2">
    <source>
        <dbReference type="EMBL" id="RXH88570.1"/>
    </source>
</evidence>
<evidence type="ECO:0000256" key="1">
    <source>
        <dbReference type="SAM" id="MobiDB-lite"/>
    </source>
</evidence>